<dbReference type="Pfam" id="PF02469">
    <property type="entry name" value="Fasciclin"/>
    <property type="match status" value="2"/>
</dbReference>
<gene>
    <name evidence="3" type="ORF">QTH91_13650</name>
</gene>
<feature type="domain" description="FAS1" evidence="2">
    <location>
        <begin position="188"/>
        <end position="323"/>
    </location>
</feature>
<protein>
    <submittedName>
        <fullName evidence="3">Fasciclin domain-containing protein</fullName>
    </submittedName>
</protein>
<dbReference type="SUPFAM" id="SSF82153">
    <property type="entry name" value="FAS1 domain"/>
    <property type="match status" value="2"/>
</dbReference>
<name>A0ABT7NC85_9BURK</name>
<dbReference type="EMBL" id="JASZYV010000002">
    <property type="protein sequence ID" value="MDM0045532.1"/>
    <property type="molecule type" value="Genomic_DNA"/>
</dbReference>
<dbReference type="PANTHER" id="PTHR10900">
    <property type="entry name" value="PERIOSTIN-RELATED"/>
    <property type="match status" value="1"/>
</dbReference>
<dbReference type="InterPro" id="IPR050904">
    <property type="entry name" value="Adhesion/Biosynth-related"/>
</dbReference>
<evidence type="ECO:0000256" key="1">
    <source>
        <dbReference type="SAM" id="SignalP"/>
    </source>
</evidence>
<organism evidence="3 4">
    <name type="scientific">Variovorax dokdonensis</name>
    <dbReference type="NCBI Taxonomy" id="344883"/>
    <lineage>
        <taxon>Bacteria</taxon>
        <taxon>Pseudomonadati</taxon>
        <taxon>Pseudomonadota</taxon>
        <taxon>Betaproteobacteria</taxon>
        <taxon>Burkholderiales</taxon>
        <taxon>Comamonadaceae</taxon>
        <taxon>Variovorax</taxon>
    </lineage>
</organism>
<dbReference type="PROSITE" id="PS50213">
    <property type="entry name" value="FAS1"/>
    <property type="match status" value="2"/>
</dbReference>
<accession>A0ABT7NC85</accession>
<comment type="caution">
    <text evidence="3">The sequence shown here is derived from an EMBL/GenBank/DDBJ whole genome shotgun (WGS) entry which is preliminary data.</text>
</comment>
<dbReference type="PANTHER" id="PTHR10900:SF77">
    <property type="entry name" value="FI19380P1"/>
    <property type="match status" value="1"/>
</dbReference>
<evidence type="ECO:0000259" key="2">
    <source>
        <dbReference type="PROSITE" id="PS50213"/>
    </source>
</evidence>
<feature type="signal peptide" evidence="1">
    <location>
        <begin position="1"/>
        <end position="29"/>
    </location>
</feature>
<evidence type="ECO:0000313" key="3">
    <source>
        <dbReference type="EMBL" id="MDM0045532.1"/>
    </source>
</evidence>
<feature type="domain" description="FAS1" evidence="2">
    <location>
        <begin position="45"/>
        <end position="184"/>
    </location>
</feature>
<dbReference type="Proteomes" id="UP001174908">
    <property type="component" value="Unassembled WGS sequence"/>
</dbReference>
<keyword evidence="1" id="KW-0732">Signal</keyword>
<dbReference type="InterPro" id="IPR000782">
    <property type="entry name" value="FAS1_domain"/>
</dbReference>
<proteinExistence type="predicted"/>
<dbReference type="RefSeq" id="WP_286660600.1">
    <property type="nucleotide sequence ID" value="NZ_JASZYV010000002.1"/>
</dbReference>
<reference evidence="3" key="1">
    <citation type="submission" date="2023-06" db="EMBL/GenBank/DDBJ databases">
        <authorList>
            <person name="Jiang Y."/>
            <person name="Liu Q."/>
        </authorList>
    </citation>
    <scope>NUCLEOTIDE SEQUENCE</scope>
    <source>
        <strain evidence="3">CGMCC 1.12089</strain>
    </source>
</reference>
<sequence>MQNATAPFKRRRQVLLSFAAFGGAALLQACGGGGGDSISSEINDRKNLMQLSESKPELSVWVEAINTAGLRERLSQSGSNTAFAPTNDAFNALLGELGVSKDQLFADKQTLTAVLNFHILGKTMLRETIPEGEAIEPIGGGFFKIDDVGNNTLQFTDGRSRTGRVISTDSLAANGVLHTLDRVMLPENKNISQTAATNSELTSFTAALAAAGMTQTLEGAGPFTVLAPSNAAFAALLVELNLTEAAMLADTENLKKILSYHVLQARLTKVELRRDSSRTTLQGGVVRISDSYQITDVKNRVANITTPDVFNTNGVIHIIDKVLLPA</sequence>
<dbReference type="Gene3D" id="2.30.180.10">
    <property type="entry name" value="FAS1 domain"/>
    <property type="match status" value="2"/>
</dbReference>
<dbReference type="SMART" id="SM00554">
    <property type="entry name" value="FAS1"/>
    <property type="match status" value="2"/>
</dbReference>
<feature type="chain" id="PRO_5046194076" evidence="1">
    <location>
        <begin position="30"/>
        <end position="326"/>
    </location>
</feature>
<dbReference type="InterPro" id="IPR036378">
    <property type="entry name" value="FAS1_dom_sf"/>
</dbReference>
<keyword evidence="4" id="KW-1185">Reference proteome</keyword>
<evidence type="ECO:0000313" key="4">
    <source>
        <dbReference type="Proteomes" id="UP001174908"/>
    </source>
</evidence>